<dbReference type="InterPro" id="IPR046342">
    <property type="entry name" value="CBS_dom_sf"/>
</dbReference>
<organism evidence="3 4">
    <name type="scientific">Sistotremastrum niveocremeum HHB9708</name>
    <dbReference type="NCBI Taxonomy" id="1314777"/>
    <lineage>
        <taxon>Eukaryota</taxon>
        <taxon>Fungi</taxon>
        <taxon>Dikarya</taxon>
        <taxon>Basidiomycota</taxon>
        <taxon>Agaricomycotina</taxon>
        <taxon>Agaricomycetes</taxon>
        <taxon>Sistotremastrales</taxon>
        <taxon>Sistotremastraceae</taxon>
        <taxon>Sertulicium</taxon>
        <taxon>Sertulicium niveocremeum</taxon>
    </lineage>
</organism>
<dbReference type="PANTHER" id="PTHR42115:SF1">
    <property type="entry name" value="BETA-SYNTHASE (BETA-THIONASE), PUTATIVE (AFU_ORTHOLOGUE AFUA_3G08420)-RELATED"/>
    <property type="match status" value="1"/>
</dbReference>
<dbReference type="AlphaFoldDB" id="A0A164YMV0"/>
<evidence type="ECO:0000313" key="3">
    <source>
        <dbReference type="EMBL" id="KZS97070.1"/>
    </source>
</evidence>
<dbReference type="Pfam" id="PF00571">
    <property type="entry name" value="CBS"/>
    <property type="match status" value="1"/>
</dbReference>
<dbReference type="PANTHER" id="PTHR42115">
    <property type="entry name" value="BETA-SYNTHASE (BETA-THIONASE), PUTATIVE (AFU_ORTHOLOGUE AFUA_3G08420)-RELATED"/>
    <property type="match status" value="1"/>
</dbReference>
<reference evidence="3 4" key="1">
    <citation type="journal article" date="2016" name="Mol. Biol. Evol.">
        <title>Comparative Genomics of Early-Diverging Mushroom-Forming Fungi Provides Insights into the Origins of Lignocellulose Decay Capabilities.</title>
        <authorList>
            <person name="Nagy L.G."/>
            <person name="Riley R."/>
            <person name="Tritt A."/>
            <person name="Adam C."/>
            <person name="Daum C."/>
            <person name="Floudas D."/>
            <person name="Sun H."/>
            <person name="Yadav J.S."/>
            <person name="Pangilinan J."/>
            <person name="Larsson K.H."/>
            <person name="Matsuura K."/>
            <person name="Barry K."/>
            <person name="Labutti K."/>
            <person name="Kuo R."/>
            <person name="Ohm R.A."/>
            <person name="Bhattacharya S.S."/>
            <person name="Shirouzu T."/>
            <person name="Yoshinaga Y."/>
            <person name="Martin F.M."/>
            <person name="Grigoriev I.V."/>
            <person name="Hibbett D.S."/>
        </authorList>
    </citation>
    <scope>NUCLEOTIDE SEQUENCE [LARGE SCALE GENOMIC DNA]</scope>
    <source>
        <strain evidence="3 4">HHB9708</strain>
    </source>
</reference>
<protein>
    <recommendedName>
        <fullName evidence="2">CBS domain-containing protein</fullName>
    </recommendedName>
</protein>
<dbReference type="OrthoDB" id="2536440at2759"/>
<evidence type="ECO:0000259" key="2">
    <source>
        <dbReference type="PROSITE" id="PS51371"/>
    </source>
</evidence>
<sequence>MASTSIYPSLSSSSFGFDLPARLPAPSDKYRGAVVEDLQLPPAFCLPEHESISRAIELAYERDFSHIPVLSKERKPLGYIAVATLKEKWEKGLADPNDSVQSHTVKFQRSSSHPYTLITPDTPLDVLEEFLTHNIFALVTDVGRKFVLGVATMQDLENFVSRRG</sequence>
<accession>A0A164YMV0</accession>
<dbReference type="Gene3D" id="3.10.580.10">
    <property type="entry name" value="CBS-domain"/>
    <property type="match status" value="1"/>
</dbReference>
<gene>
    <name evidence="3" type="ORF">SISNIDRAFT_472913</name>
</gene>
<dbReference type="InterPro" id="IPR000644">
    <property type="entry name" value="CBS_dom"/>
</dbReference>
<dbReference type="EMBL" id="KV419397">
    <property type="protein sequence ID" value="KZS97070.1"/>
    <property type="molecule type" value="Genomic_DNA"/>
</dbReference>
<name>A0A164YMV0_9AGAM</name>
<dbReference type="SUPFAM" id="SSF54631">
    <property type="entry name" value="CBS-domain pair"/>
    <property type="match status" value="1"/>
</dbReference>
<dbReference type="Proteomes" id="UP000076722">
    <property type="component" value="Unassembled WGS sequence"/>
</dbReference>
<dbReference type="PROSITE" id="PS51371">
    <property type="entry name" value="CBS"/>
    <property type="match status" value="1"/>
</dbReference>
<feature type="domain" description="CBS" evidence="2">
    <location>
        <begin position="39"/>
        <end position="99"/>
    </location>
</feature>
<dbReference type="STRING" id="1314777.A0A164YMV0"/>
<evidence type="ECO:0000256" key="1">
    <source>
        <dbReference type="PROSITE-ProRule" id="PRU00703"/>
    </source>
</evidence>
<proteinExistence type="predicted"/>
<evidence type="ECO:0000313" key="4">
    <source>
        <dbReference type="Proteomes" id="UP000076722"/>
    </source>
</evidence>
<keyword evidence="1" id="KW-0129">CBS domain</keyword>
<keyword evidence="4" id="KW-1185">Reference proteome</keyword>